<proteinExistence type="predicted"/>
<keyword evidence="2" id="KW-1185">Reference proteome</keyword>
<evidence type="ECO:0000313" key="2">
    <source>
        <dbReference type="Proteomes" id="UP001196980"/>
    </source>
</evidence>
<reference evidence="1 2" key="1">
    <citation type="journal article" date="2020" name="J Geophys Res Biogeosci">
        <title>Magnetotaxis as an Adaptation to Enable Bacterial Shuttling of Microbial Sulfur and Sulfur Cycling Across Aquatic Oxic#Anoxic Interfaces.</title>
        <authorList>
            <person name="Li J."/>
            <person name="Liu P."/>
            <person name="Wang J."/>
            <person name="Roberts A.P."/>
            <person name="Pan Y."/>
        </authorList>
    </citation>
    <scope>NUCLEOTIDE SEQUENCE [LARGE SCALE GENOMIC DNA]</scope>
    <source>
        <strain evidence="1 2">MYR-1_YQ</strain>
    </source>
</reference>
<accession>A0ABS6RVZ4</accession>
<dbReference type="Proteomes" id="UP001196980">
    <property type="component" value="Unassembled WGS sequence"/>
</dbReference>
<name>A0ABS6RVZ4_9BACT</name>
<sequence length="118" mass="12517">MAVEVTRPEPIWNRPVKVNFKEFLTALSKGIVDAVLLKGGQVGSEVIDVIAAVGFKTEPGELAFQLISRSITKAAIELLGKSVGRQLASAQINYNGVINQIGDAIANAVTAEPQRCGK</sequence>
<protein>
    <submittedName>
        <fullName evidence="1">Uncharacterized protein</fullName>
    </submittedName>
</protein>
<organism evidence="1 2">
    <name type="scientific">Candidatus Magnetobacterium casense</name>
    <dbReference type="NCBI Taxonomy" id="1455061"/>
    <lineage>
        <taxon>Bacteria</taxon>
        <taxon>Pseudomonadati</taxon>
        <taxon>Nitrospirota</taxon>
        <taxon>Thermodesulfovibrionia</taxon>
        <taxon>Thermodesulfovibrionales</taxon>
        <taxon>Candidatus Magnetobacteriaceae</taxon>
        <taxon>Candidatus Magnetobacterium</taxon>
    </lineage>
</organism>
<gene>
    <name evidence="1" type="ORF">HWQ67_04310</name>
</gene>
<dbReference type="RefSeq" id="WP_218251416.1">
    <property type="nucleotide sequence ID" value="NZ_JABXWD010000047.1"/>
</dbReference>
<evidence type="ECO:0000313" key="1">
    <source>
        <dbReference type="EMBL" id="MBV6340800.1"/>
    </source>
</evidence>
<dbReference type="EMBL" id="JABXWD010000047">
    <property type="protein sequence ID" value="MBV6340800.1"/>
    <property type="molecule type" value="Genomic_DNA"/>
</dbReference>
<comment type="caution">
    <text evidence="1">The sequence shown here is derived from an EMBL/GenBank/DDBJ whole genome shotgun (WGS) entry which is preliminary data.</text>
</comment>